<dbReference type="Proteomes" id="UP001432000">
    <property type="component" value="Chromosome"/>
</dbReference>
<dbReference type="SUPFAM" id="SSF160904">
    <property type="entry name" value="Jann2411-like"/>
    <property type="match status" value="1"/>
</dbReference>
<name>A0ABZ2PPD3_9NOCA</name>
<sequence>MVFTHDTEGALTSAVALVNSGEDPDTLTTRGQLSAFFVEQGYTGRFDGDEAELEAVRNLRPSLRRLLTSDRDSAVELVNTILSDARALPRLVRHGEMDWHLHAVSDDRPLADRIAVETAMAMIDVIRADELSRLDICAADCDGIVLDLSRNRSRKFCSTACGNREAVAAYRTRKSGI</sequence>
<dbReference type="Pfam" id="PF07336">
    <property type="entry name" value="ABATE"/>
    <property type="match status" value="1"/>
</dbReference>
<evidence type="ECO:0000313" key="3">
    <source>
        <dbReference type="Proteomes" id="UP001432000"/>
    </source>
</evidence>
<organism evidence="2 3">
    <name type="scientific">Rhodococcus sovatensis</name>
    <dbReference type="NCBI Taxonomy" id="1805840"/>
    <lineage>
        <taxon>Bacteria</taxon>
        <taxon>Bacillati</taxon>
        <taxon>Actinomycetota</taxon>
        <taxon>Actinomycetes</taxon>
        <taxon>Mycobacteriales</taxon>
        <taxon>Nocardiaceae</taxon>
        <taxon>Rhodococcus</taxon>
    </lineage>
</organism>
<accession>A0ABZ2PPD3</accession>
<dbReference type="InterPro" id="IPR010852">
    <property type="entry name" value="ABATE"/>
</dbReference>
<dbReference type="EMBL" id="CP147846">
    <property type="protein sequence ID" value="WXG69733.1"/>
    <property type="molecule type" value="Genomic_DNA"/>
</dbReference>
<evidence type="ECO:0000259" key="1">
    <source>
        <dbReference type="Pfam" id="PF11706"/>
    </source>
</evidence>
<dbReference type="PANTHER" id="PTHR35525:SF3">
    <property type="entry name" value="BLL6575 PROTEIN"/>
    <property type="match status" value="1"/>
</dbReference>
<feature type="domain" description="Zinc finger CGNR" evidence="1">
    <location>
        <begin position="133"/>
        <end position="174"/>
    </location>
</feature>
<dbReference type="InterPro" id="IPR023286">
    <property type="entry name" value="ABATE_dom_sf"/>
</dbReference>
<evidence type="ECO:0000313" key="2">
    <source>
        <dbReference type="EMBL" id="WXG69733.1"/>
    </source>
</evidence>
<keyword evidence="3" id="KW-1185">Reference proteome</keyword>
<dbReference type="Pfam" id="PF11706">
    <property type="entry name" value="zf-CGNR"/>
    <property type="match status" value="1"/>
</dbReference>
<proteinExistence type="predicted"/>
<gene>
    <name evidence="2" type="ORF">WDS16_04040</name>
</gene>
<dbReference type="RefSeq" id="WP_338890690.1">
    <property type="nucleotide sequence ID" value="NZ_CP147846.1"/>
</dbReference>
<reference evidence="2 3" key="1">
    <citation type="submission" date="2024-03" db="EMBL/GenBank/DDBJ databases">
        <title>Natural products discovery in diverse microorganisms through a two-stage MS feature dereplication strategy.</title>
        <authorList>
            <person name="Zhang R."/>
        </authorList>
    </citation>
    <scope>NUCLEOTIDE SEQUENCE [LARGE SCALE GENOMIC DNA]</scope>
    <source>
        <strain evidence="2 3">18930</strain>
    </source>
</reference>
<protein>
    <submittedName>
        <fullName evidence="2">CGNR zinc finger domain-containing protein</fullName>
    </submittedName>
</protein>
<dbReference type="InterPro" id="IPR021005">
    <property type="entry name" value="Znf_CGNR"/>
</dbReference>
<dbReference type="PANTHER" id="PTHR35525">
    <property type="entry name" value="BLL6575 PROTEIN"/>
    <property type="match status" value="1"/>
</dbReference>
<dbReference type="Gene3D" id="1.10.3300.10">
    <property type="entry name" value="Jann2411-like domain"/>
    <property type="match status" value="1"/>
</dbReference>